<dbReference type="EMBL" id="JACHXD010000003">
    <property type="protein sequence ID" value="MBB3118480.1"/>
    <property type="molecule type" value="Genomic_DNA"/>
</dbReference>
<keyword evidence="2" id="KW-1185">Reference proteome</keyword>
<comment type="caution">
    <text evidence="1">The sequence shown here is derived from an EMBL/GenBank/DDBJ whole genome shotgun (WGS) entry which is preliminary data.</text>
</comment>
<organism evidence="1 2">
    <name type="scientific">Pseudoduganella violacea</name>
    <dbReference type="NCBI Taxonomy" id="1715466"/>
    <lineage>
        <taxon>Bacteria</taxon>
        <taxon>Pseudomonadati</taxon>
        <taxon>Pseudomonadota</taxon>
        <taxon>Betaproteobacteria</taxon>
        <taxon>Burkholderiales</taxon>
        <taxon>Oxalobacteraceae</taxon>
        <taxon>Telluria group</taxon>
        <taxon>Pseudoduganella</taxon>
    </lineage>
</organism>
<proteinExistence type="predicted"/>
<dbReference type="RefSeq" id="WP_229426099.1">
    <property type="nucleotide sequence ID" value="NZ_JACHXD010000003.1"/>
</dbReference>
<accession>A0A7W5B936</accession>
<gene>
    <name evidence="1" type="ORF">FHS03_001511</name>
</gene>
<dbReference type="Proteomes" id="UP000541535">
    <property type="component" value="Unassembled WGS sequence"/>
</dbReference>
<name>A0A7W5B936_9BURK</name>
<reference evidence="1 2" key="1">
    <citation type="submission" date="2020-08" db="EMBL/GenBank/DDBJ databases">
        <title>Genomic Encyclopedia of Type Strains, Phase III (KMG-III): the genomes of soil and plant-associated and newly described type strains.</title>
        <authorList>
            <person name="Whitman W."/>
        </authorList>
    </citation>
    <scope>NUCLEOTIDE SEQUENCE [LARGE SCALE GENOMIC DNA]</scope>
    <source>
        <strain evidence="1 2">CECT 8897</strain>
    </source>
</reference>
<dbReference type="Pfam" id="PF11142">
    <property type="entry name" value="DUF2917"/>
    <property type="match status" value="1"/>
</dbReference>
<dbReference type="AlphaFoldDB" id="A0A7W5B936"/>
<protein>
    <recommendedName>
        <fullName evidence="3">DUF2917 domain-containing protein</fullName>
    </recommendedName>
</protein>
<dbReference type="InterPro" id="IPR021317">
    <property type="entry name" value="DUF2917"/>
</dbReference>
<evidence type="ECO:0000313" key="2">
    <source>
        <dbReference type="Proteomes" id="UP000541535"/>
    </source>
</evidence>
<evidence type="ECO:0000313" key="1">
    <source>
        <dbReference type="EMBL" id="MBB3118480.1"/>
    </source>
</evidence>
<evidence type="ECO:0008006" key="3">
    <source>
        <dbReference type="Google" id="ProtNLM"/>
    </source>
</evidence>
<sequence>MKQTAAEYALRENQPLRLDDAGGRLVECLSGVAWITAYGQHTDFLLRPGQSFLVPNDGLTLVEAIIECRVRVSAPASAGWLQHAARYGQARLGETMDRLRQSLQPAA</sequence>